<organism evidence="1 2">
    <name type="scientific">Entomophthora muscae</name>
    <dbReference type="NCBI Taxonomy" id="34485"/>
    <lineage>
        <taxon>Eukaryota</taxon>
        <taxon>Fungi</taxon>
        <taxon>Fungi incertae sedis</taxon>
        <taxon>Zoopagomycota</taxon>
        <taxon>Entomophthoromycotina</taxon>
        <taxon>Entomophthoromycetes</taxon>
        <taxon>Entomophthorales</taxon>
        <taxon>Entomophthoraceae</taxon>
        <taxon>Entomophthora</taxon>
    </lineage>
</organism>
<name>A0ACC2RY68_9FUNG</name>
<proteinExistence type="predicted"/>
<evidence type="ECO:0000313" key="2">
    <source>
        <dbReference type="Proteomes" id="UP001165960"/>
    </source>
</evidence>
<accession>A0ACC2RY68</accession>
<dbReference type="EMBL" id="QTSX02006417">
    <property type="protein sequence ID" value="KAJ9054986.1"/>
    <property type="molecule type" value="Genomic_DNA"/>
</dbReference>
<dbReference type="Proteomes" id="UP001165960">
    <property type="component" value="Unassembled WGS sequence"/>
</dbReference>
<sequence>MKFGKYMQEEIQTLGPEWQKSVIPYKSLKKAIKHDEFDLEAYSRWQPILATGWSNKLDMLSDLYTLVDTGGGAFERDFYRLLGNSLINLRTFLDEAFQDTKNRLVSLKLKLLCATNPFYKDITIWKKILGCYKEFEVWNIQTPAQLSRLSYIKLDEQFTRFLNRIYIRKLPEKLTQKESKEALLLFLEANKQMLSLIRFCELNQTAAKKIMKKFNKSTQNQLCLAVAKQTLSPLYNYPKFTLQSWWDLINNTIPNIDDFLCPICLDIVWKPTRLDCGHVFCHWCCLQAQLRANAHCPVCRSPESMNSAQTTDLALSNHLKTYFPDEVRKKKKDQEKEIMLSQIGHLQGAEFMANLSCSIM</sequence>
<evidence type="ECO:0000313" key="1">
    <source>
        <dbReference type="EMBL" id="KAJ9054986.1"/>
    </source>
</evidence>
<gene>
    <name evidence="1" type="ORF">DSO57_1008871</name>
</gene>
<comment type="caution">
    <text evidence="1">The sequence shown here is derived from an EMBL/GenBank/DDBJ whole genome shotgun (WGS) entry which is preliminary data.</text>
</comment>
<keyword evidence="2" id="KW-1185">Reference proteome</keyword>
<reference evidence="1" key="1">
    <citation type="submission" date="2022-04" db="EMBL/GenBank/DDBJ databases">
        <title>Genome of the entomopathogenic fungus Entomophthora muscae.</title>
        <authorList>
            <person name="Elya C."/>
            <person name="Lovett B.R."/>
            <person name="Lee E."/>
            <person name="Macias A.M."/>
            <person name="Hajek A.E."/>
            <person name="De Bivort B.L."/>
            <person name="Kasson M.T."/>
            <person name="De Fine Licht H.H."/>
            <person name="Stajich J.E."/>
        </authorList>
    </citation>
    <scope>NUCLEOTIDE SEQUENCE</scope>
    <source>
        <strain evidence="1">Berkeley</strain>
    </source>
</reference>
<protein>
    <submittedName>
        <fullName evidence="1">Uncharacterized protein</fullName>
    </submittedName>
</protein>